<protein>
    <submittedName>
        <fullName evidence="1">4287_t:CDS:1</fullName>
    </submittedName>
</protein>
<feature type="non-terminal residue" evidence="1">
    <location>
        <position position="1"/>
    </location>
</feature>
<name>A0A9N9DTR1_9GLOM</name>
<dbReference type="EMBL" id="CAJVPJ010004056">
    <property type="protein sequence ID" value="CAG8647948.1"/>
    <property type="molecule type" value="Genomic_DNA"/>
</dbReference>
<feature type="non-terminal residue" evidence="1">
    <location>
        <position position="139"/>
    </location>
</feature>
<comment type="caution">
    <text evidence="1">The sequence shown here is derived from an EMBL/GenBank/DDBJ whole genome shotgun (WGS) entry which is preliminary data.</text>
</comment>
<organism evidence="1 2">
    <name type="scientific">Paraglomus occultum</name>
    <dbReference type="NCBI Taxonomy" id="144539"/>
    <lineage>
        <taxon>Eukaryota</taxon>
        <taxon>Fungi</taxon>
        <taxon>Fungi incertae sedis</taxon>
        <taxon>Mucoromycota</taxon>
        <taxon>Glomeromycotina</taxon>
        <taxon>Glomeromycetes</taxon>
        <taxon>Paraglomerales</taxon>
        <taxon>Paraglomeraceae</taxon>
        <taxon>Paraglomus</taxon>
    </lineage>
</organism>
<dbReference type="AlphaFoldDB" id="A0A9N9DTR1"/>
<gene>
    <name evidence="1" type="ORF">POCULU_LOCUS9790</name>
</gene>
<evidence type="ECO:0000313" key="2">
    <source>
        <dbReference type="Proteomes" id="UP000789572"/>
    </source>
</evidence>
<reference evidence="1" key="1">
    <citation type="submission" date="2021-06" db="EMBL/GenBank/DDBJ databases">
        <authorList>
            <person name="Kallberg Y."/>
            <person name="Tangrot J."/>
            <person name="Rosling A."/>
        </authorList>
    </citation>
    <scope>NUCLEOTIDE SEQUENCE</scope>
    <source>
        <strain evidence="1">IA702</strain>
    </source>
</reference>
<keyword evidence="2" id="KW-1185">Reference proteome</keyword>
<dbReference type="OrthoDB" id="2305124at2759"/>
<proteinExistence type="predicted"/>
<sequence length="139" mass="15772">QLFNDDKRTSRKNMIKKLFLKSVIQDAESKAISQIEEKLEHAIDMASEDLDIIEIELPPIKTEEREEVLEAIHNRDGYMKGKVHKRLMNSIDTQLPSWEVLIDVIAVVNMDRATASARSSLEVPYLGHWGIGVAFDAAL</sequence>
<evidence type="ECO:0000313" key="1">
    <source>
        <dbReference type="EMBL" id="CAG8647948.1"/>
    </source>
</evidence>
<dbReference type="Proteomes" id="UP000789572">
    <property type="component" value="Unassembled WGS sequence"/>
</dbReference>
<accession>A0A9N9DTR1</accession>